<organism evidence="1 2">
    <name type="scientific">Ambispora leptoticha</name>
    <dbReference type="NCBI Taxonomy" id="144679"/>
    <lineage>
        <taxon>Eukaryota</taxon>
        <taxon>Fungi</taxon>
        <taxon>Fungi incertae sedis</taxon>
        <taxon>Mucoromycota</taxon>
        <taxon>Glomeromycotina</taxon>
        <taxon>Glomeromycetes</taxon>
        <taxon>Archaeosporales</taxon>
        <taxon>Ambisporaceae</taxon>
        <taxon>Ambispora</taxon>
    </lineage>
</organism>
<dbReference type="OrthoDB" id="623670at2759"/>
<dbReference type="EMBL" id="CAJVPS010011166">
    <property type="protein sequence ID" value="CAG8663325.1"/>
    <property type="molecule type" value="Genomic_DNA"/>
</dbReference>
<reference evidence="1" key="1">
    <citation type="submission" date="2021-06" db="EMBL/GenBank/DDBJ databases">
        <authorList>
            <person name="Kallberg Y."/>
            <person name="Tangrot J."/>
            <person name="Rosling A."/>
        </authorList>
    </citation>
    <scope>NUCLEOTIDE SEQUENCE</scope>
    <source>
        <strain evidence="1">FL130A</strain>
    </source>
</reference>
<evidence type="ECO:0000313" key="2">
    <source>
        <dbReference type="Proteomes" id="UP000789508"/>
    </source>
</evidence>
<evidence type="ECO:0000313" key="1">
    <source>
        <dbReference type="EMBL" id="CAG8663325.1"/>
    </source>
</evidence>
<dbReference type="AlphaFoldDB" id="A0A9N9E748"/>
<gene>
    <name evidence="1" type="ORF">ALEPTO_LOCUS10390</name>
</gene>
<proteinExistence type="predicted"/>
<comment type="caution">
    <text evidence="1">The sequence shown here is derived from an EMBL/GenBank/DDBJ whole genome shotgun (WGS) entry which is preliminary data.</text>
</comment>
<protein>
    <submittedName>
        <fullName evidence="1">4328_t:CDS:1</fullName>
    </submittedName>
</protein>
<name>A0A9N9E748_9GLOM</name>
<sequence>MIKEKKSTILLVTTIVFSSTNLLSILETIFALNKSQWGNPNANPLCGKKIVHGPLGSVTVTCLFHKSAILPSSMPSPTSSSPTQ</sequence>
<keyword evidence="2" id="KW-1185">Reference proteome</keyword>
<dbReference type="Proteomes" id="UP000789508">
    <property type="component" value="Unassembled WGS sequence"/>
</dbReference>
<accession>A0A9N9E748</accession>